<proteinExistence type="predicted"/>
<feature type="transmembrane region" description="Helical" evidence="2">
    <location>
        <begin position="131"/>
        <end position="155"/>
    </location>
</feature>
<accession>A0A7J7XI01</accession>
<dbReference type="Proteomes" id="UP000527355">
    <property type="component" value="Unassembled WGS sequence"/>
</dbReference>
<evidence type="ECO:0000313" key="3">
    <source>
        <dbReference type="EMBL" id="KAF6349252.1"/>
    </source>
</evidence>
<evidence type="ECO:0000313" key="4">
    <source>
        <dbReference type="Proteomes" id="UP000527355"/>
    </source>
</evidence>
<name>A0A7J7XI01_MYOMY</name>
<reference evidence="3 4" key="1">
    <citation type="journal article" date="2020" name="Nature">
        <title>Six reference-quality genomes reveal evolution of bat adaptations.</title>
        <authorList>
            <person name="Jebb D."/>
            <person name="Huang Z."/>
            <person name="Pippel M."/>
            <person name="Hughes G.M."/>
            <person name="Lavrichenko K."/>
            <person name="Devanna P."/>
            <person name="Winkler S."/>
            <person name="Jermiin L.S."/>
            <person name="Skirmuntt E.C."/>
            <person name="Katzourakis A."/>
            <person name="Burkitt-Gray L."/>
            <person name="Ray D.A."/>
            <person name="Sullivan K.A.M."/>
            <person name="Roscito J.G."/>
            <person name="Kirilenko B.M."/>
            <person name="Davalos L.M."/>
            <person name="Corthals A.P."/>
            <person name="Power M.L."/>
            <person name="Jones G."/>
            <person name="Ransome R.D."/>
            <person name="Dechmann D.K.N."/>
            <person name="Locatelli A.G."/>
            <person name="Puechmaille S.J."/>
            <person name="Fedrigo O."/>
            <person name="Jarvis E.D."/>
            <person name="Hiller M."/>
            <person name="Vernes S.C."/>
            <person name="Myers E.W."/>
            <person name="Teeling E.C."/>
        </authorList>
    </citation>
    <scope>NUCLEOTIDE SEQUENCE [LARGE SCALE GENOMIC DNA]</scope>
    <source>
        <strain evidence="3">MMyoMyo1</strain>
        <tissue evidence="3">Flight muscle</tissue>
    </source>
</reference>
<keyword evidence="2" id="KW-0472">Membrane</keyword>
<sequence length="162" mass="17800">MAVKLFITNVVHVHGFWMFRNATQRKMKRRDLGSYRQLFRGGSPGTPSPLDTGPLCAAVGMPRSAGRLTPTPWSRLARRTAGGPSQQPTWPPAASLPPAETTCPSGAGALAEGQRRQRLRGLTGIFFFKDYFISSLIFIITFFLLTLDFVCASFYTSGVKVD</sequence>
<dbReference type="AlphaFoldDB" id="A0A7J7XI01"/>
<organism evidence="3 4">
    <name type="scientific">Myotis myotis</name>
    <name type="common">Greater mouse-eared bat</name>
    <name type="synonym">Vespertilio myotis</name>
    <dbReference type="NCBI Taxonomy" id="51298"/>
    <lineage>
        <taxon>Eukaryota</taxon>
        <taxon>Metazoa</taxon>
        <taxon>Chordata</taxon>
        <taxon>Craniata</taxon>
        <taxon>Vertebrata</taxon>
        <taxon>Euteleostomi</taxon>
        <taxon>Mammalia</taxon>
        <taxon>Eutheria</taxon>
        <taxon>Laurasiatheria</taxon>
        <taxon>Chiroptera</taxon>
        <taxon>Yangochiroptera</taxon>
        <taxon>Vespertilionidae</taxon>
        <taxon>Myotis</taxon>
    </lineage>
</organism>
<protein>
    <submittedName>
        <fullName evidence="3">Uncharacterized protein</fullName>
    </submittedName>
</protein>
<keyword evidence="2" id="KW-1133">Transmembrane helix</keyword>
<gene>
    <name evidence="3" type="ORF">mMyoMyo1_011798</name>
</gene>
<dbReference type="EMBL" id="JABWUV010000006">
    <property type="protein sequence ID" value="KAF6349252.1"/>
    <property type="molecule type" value="Genomic_DNA"/>
</dbReference>
<keyword evidence="4" id="KW-1185">Reference proteome</keyword>
<keyword evidence="2" id="KW-0812">Transmembrane</keyword>
<feature type="region of interest" description="Disordered" evidence="1">
    <location>
        <begin position="78"/>
        <end position="98"/>
    </location>
</feature>
<evidence type="ECO:0000256" key="2">
    <source>
        <dbReference type="SAM" id="Phobius"/>
    </source>
</evidence>
<comment type="caution">
    <text evidence="3">The sequence shown here is derived from an EMBL/GenBank/DDBJ whole genome shotgun (WGS) entry which is preliminary data.</text>
</comment>
<evidence type="ECO:0000256" key="1">
    <source>
        <dbReference type="SAM" id="MobiDB-lite"/>
    </source>
</evidence>